<reference evidence="4 5" key="1">
    <citation type="submission" date="2024-05" db="EMBL/GenBank/DDBJ databases">
        <authorList>
            <person name="Wallberg A."/>
        </authorList>
    </citation>
    <scope>NUCLEOTIDE SEQUENCE [LARGE SCALE GENOMIC DNA]</scope>
</reference>
<dbReference type="AlphaFoldDB" id="A0AAV2QXV5"/>
<feature type="region of interest" description="Disordered" evidence="1">
    <location>
        <begin position="29"/>
        <end position="104"/>
    </location>
</feature>
<evidence type="ECO:0000256" key="1">
    <source>
        <dbReference type="SAM" id="MobiDB-lite"/>
    </source>
</evidence>
<feature type="chain" id="PRO_5043674127" description="Chitin-binding type-2 domain-containing protein" evidence="2">
    <location>
        <begin position="20"/>
        <end position="589"/>
    </location>
</feature>
<dbReference type="EMBL" id="CAXKWB010012995">
    <property type="protein sequence ID" value="CAL4106225.1"/>
    <property type="molecule type" value="Genomic_DNA"/>
</dbReference>
<feature type="compositionally biased region" description="Low complexity" evidence="1">
    <location>
        <begin position="263"/>
        <end position="280"/>
    </location>
</feature>
<name>A0AAV2QXV5_MEGNR</name>
<feature type="region of interest" description="Disordered" evidence="1">
    <location>
        <begin position="152"/>
        <end position="280"/>
    </location>
</feature>
<protein>
    <recommendedName>
        <fullName evidence="3">Chitin-binding type-2 domain-containing protein</fullName>
    </recommendedName>
</protein>
<sequence length="589" mass="67433">MHIMRVVSLLMVLVAACAGQQFAVRRPLPQQPLQQQRRQQQFIDGTPFGSGGPPPPQRFRTRPPPGQRRPPPQTFFKNQRPVNQVRRPIAPSPPRPPPQEFQPQFNNIQNQRNEQNRHAFEPTGPEFEQNRPEFEQIRPEFEQIRPEFEQNKPEFEPFPIPSHLGGVGGLPLNPRPEFNNPFFEPSEGPTHPGEDIQLDDSDFITIGVEGDGVPTPPDGFLSDDPQLQEARSSPEPLSKFTEPTAATPQTEVTEENLNKSSVTPPSTTTTTTTTTRATTKTPVAIISQTQQQQQRQEVFVEVSRPHRQSPPAPRPFSNLIAPTAPQPQTFPPRRQFRPEPLESNDILGFVDSIPQQEAQEAREQLLQREFLGDYQDPQLRPDSFYDYAVEYDVDDVDNENEKKPDRLALLLLNSSFTCVGMKGGYYADEEVQCEVFHYCQDNIKHSWLCPEGASFHQVHLICMPRAEDNICEKSSKFHFVNDFLYKELEYENSNSSKAYADRYYPEDFEEGLAHLEGKTQNQAPLRHGGPQQHQQNQRVPTGVAFHNADEVDIPFVRRHPPPFDGPRLPHNQPTRFSDYDDVQRRRQQR</sequence>
<dbReference type="SUPFAM" id="SSF57625">
    <property type="entry name" value="Invertebrate chitin-binding proteins"/>
    <property type="match status" value="1"/>
</dbReference>
<feature type="compositionally biased region" description="Pro residues" evidence="1">
    <location>
        <begin position="52"/>
        <end position="73"/>
    </location>
</feature>
<evidence type="ECO:0000256" key="2">
    <source>
        <dbReference type="SAM" id="SignalP"/>
    </source>
</evidence>
<feature type="compositionally biased region" description="Low complexity" evidence="1">
    <location>
        <begin position="171"/>
        <end position="189"/>
    </location>
</feature>
<dbReference type="Pfam" id="PF01607">
    <property type="entry name" value="CBM_14"/>
    <property type="match status" value="1"/>
</dbReference>
<feature type="region of interest" description="Disordered" evidence="1">
    <location>
        <begin position="555"/>
        <end position="589"/>
    </location>
</feature>
<dbReference type="InterPro" id="IPR036508">
    <property type="entry name" value="Chitin-bd_dom_sf"/>
</dbReference>
<dbReference type="PROSITE" id="PS51257">
    <property type="entry name" value="PROKAR_LIPOPROTEIN"/>
    <property type="match status" value="1"/>
</dbReference>
<dbReference type="PANTHER" id="PTHR22933:SF31">
    <property type="entry name" value="FI18007P1"/>
    <property type="match status" value="1"/>
</dbReference>
<evidence type="ECO:0000313" key="4">
    <source>
        <dbReference type="EMBL" id="CAL4106225.1"/>
    </source>
</evidence>
<feature type="signal peptide" evidence="2">
    <location>
        <begin position="1"/>
        <end position="19"/>
    </location>
</feature>
<feature type="region of interest" description="Disordered" evidence="1">
    <location>
        <begin position="303"/>
        <end position="340"/>
    </location>
</feature>
<proteinExistence type="predicted"/>
<dbReference type="Proteomes" id="UP001497623">
    <property type="component" value="Unassembled WGS sequence"/>
</dbReference>
<organism evidence="4 5">
    <name type="scientific">Meganyctiphanes norvegica</name>
    <name type="common">Northern krill</name>
    <name type="synonym">Thysanopoda norvegica</name>
    <dbReference type="NCBI Taxonomy" id="48144"/>
    <lineage>
        <taxon>Eukaryota</taxon>
        <taxon>Metazoa</taxon>
        <taxon>Ecdysozoa</taxon>
        <taxon>Arthropoda</taxon>
        <taxon>Crustacea</taxon>
        <taxon>Multicrustacea</taxon>
        <taxon>Malacostraca</taxon>
        <taxon>Eumalacostraca</taxon>
        <taxon>Eucarida</taxon>
        <taxon>Euphausiacea</taxon>
        <taxon>Euphausiidae</taxon>
        <taxon>Meganyctiphanes</taxon>
    </lineage>
</organism>
<comment type="caution">
    <text evidence="4">The sequence shown here is derived from an EMBL/GenBank/DDBJ whole genome shotgun (WGS) entry which is preliminary data.</text>
</comment>
<feature type="domain" description="Chitin-binding type-2" evidence="3">
    <location>
        <begin position="415"/>
        <end position="473"/>
    </location>
</feature>
<keyword evidence="5" id="KW-1185">Reference proteome</keyword>
<evidence type="ECO:0000259" key="3">
    <source>
        <dbReference type="PROSITE" id="PS50940"/>
    </source>
</evidence>
<dbReference type="GO" id="GO:0005576">
    <property type="term" value="C:extracellular region"/>
    <property type="evidence" value="ECO:0007669"/>
    <property type="project" value="InterPro"/>
</dbReference>
<feature type="compositionally biased region" description="Basic and acidic residues" evidence="1">
    <location>
        <begin position="577"/>
        <end position="589"/>
    </location>
</feature>
<dbReference type="InterPro" id="IPR052976">
    <property type="entry name" value="Scoloptoxin-like"/>
</dbReference>
<keyword evidence="2" id="KW-0732">Signal</keyword>
<accession>A0AAV2QXV5</accession>
<dbReference type="InterPro" id="IPR002557">
    <property type="entry name" value="Chitin-bd_dom"/>
</dbReference>
<feature type="compositionally biased region" description="Pro residues" evidence="1">
    <location>
        <begin position="90"/>
        <end position="100"/>
    </location>
</feature>
<dbReference type="PROSITE" id="PS50940">
    <property type="entry name" value="CHIT_BIND_II"/>
    <property type="match status" value="1"/>
</dbReference>
<dbReference type="PANTHER" id="PTHR22933">
    <property type="entry name" value="FI18007P1-RELATED"/>
    <property type="match status" value="1"/>
</dbReference>
<feature type="compositionally biased region" description="Low complexity" evidence="1">
    <location>
        <begin position="29"/>
        <end position="47"/>
    </location>
</feature>
<dbReference type="GO" id="GO:0008061">
    <property type="term" value="F:chitin binding"/>
    <property type="evidence" value="ECO:0007669"/>
    <property type="project" value="InterPro"/>
</dbReference>
<evidence type="ECO:0000313" key="5">
    <source>
        <dbReference type="Proteomes" id="UP001497623"/>
    </source>
</evidence>
<gene>
    <name evidence="4" type="ORF">MNOR_LOCUS18287</name>
</gene>